<proteinExistence type="predicted"/>
<evidence type="ECO:0008006" key="3">
    <source>
        <dbReference type="Google" id="ProtNLM"/>
    </source>
</evidence>
<sequence length="330" mass="37246">MANQIPSSATSNAEAQQPAPYLPPEILNKIILHFISSQRTPLHRRDLRGLCTVSLISKAWLIAARIQLWVGYCFRIPEPNSRLSTLRQLYTSPHYSLGLETIKELVVSPEYPFSSESDQEFRWCGDVLKGVKTITIEGPATFMGQTKLGDCFIEDISLFCGVTTLNLERISFASPIQFYHLLVALGNRLENLKCSRVRTQSLNKDGRPAHLPVTEVSGADATKSELSCVGERMPVRTRVLETDFEAFLRLIYAGGLELVGLEQLTFVDLNPTFMGRLPKPEYPLNPRLNAIGQMFKLTLCGKDLRRLKFRLLRDDTYKSLKDVQSKSYMS</sequence>
<reference evidence="1 2" key="1">
    <citation type="submission" date="2024-01" db="EMBL/GenBank/DDBJ databases">
        <title>A draft genome for a cacao thread blight-causing isolate of Paramarasmius palmivorus.</title>
        <authorList>
            <person name="Baruah I.K."/>
            <person name="Bukari Y."/>
            <person name="Amoako-Attah I."/>
            <person name="Meinhardt L.W."/>
            <person name="Bailey B.A."/>
            <person name="Cohen S.P."/>
        </authorList>
    </citation>
    <scope>NUCLEOTIDE SEQUENCE [LARGE SCALE GENOMIC DNA]</scope>
    <source>
        <strain evidence="1 2">GH-12</strain>
    </source>
</reference>
<evidence type="ECO:0000313" key="2">
    <source>
        <dbReference type="Proteomes" id="UP001383192"/>
    </source>
</evidence>
<name>A0AAW0DPK4_9AGAR</name>
<organism evidence="1 2">
    <name type="scientific">Paramarasmius palmivorus</name>
    <dbReference type="NCBI Taxonomy" id="297713"/>
    <lineage>
        <taxon>Eukaryota</taxon>
        <taxon>Fungi</taxon>
        <taxon>Dikarya</taxon>
        <taxon>Basidiomycota</taxon>
        <taxon>Agaricomycotina</taxon>
        <taxon>Agaricomycetes</taxon>
        <taxon>Agaricomycetidae</taxon>
        <taxon>Agaricales</taxon>
        <taxon>Marasmiineae</taxon>
        <taxon>Marasmiaceae</taxon>
        <taxon>Paramarasmius</taxon>
    </lineage>
</organism>
<protein>
    <recommendedName>
        <fullName evidence="3">F-box domain-containing protein</fullName>
    </recommendedName>
</protein>
<dbReference type="Proteomes" id="UP001383192">
    <property type="component" value="Unassembled WGS sequence"/>
</dbReference>
<keyword evidence="2" id="KW-1185">Reference proteome</keyword>
<dbReference type="AlphaFoldDB" id="A0AAW0DPK4"/>
<dbReference type="EMBL" id="JAYKXP010000011">
    <property type="protein sequence ID" value="KAK7052940.1"/>
    <property type="molecule type" value="Genomic_DNA"/>
</dbReference>
<gene>
    <name evidence="1" type="ORF">VNI00_004260</name>
</gene>
<accession>A0AAW0DPK4</accession>
<evidence type="ECO:0000313" key="1">
    <source>
        <dbReference type="EMBL" id="KAK7052940.1"/>
    </source>
</evidence>
<comment type="caution">
    <text evidence="1">The sequence shown here is derived from an EMBL/GenBank/DDBJ whole genome shotgun (WGS) entry which is preliminary data.</text>
</comment>